<name>A0A7W5B6V2_9BURK</name>
<organism evidence="2 3">
    <name type="scientific">Pseudoduganella violacea</name>
    <dbReference type="NCBI Taxonomy" id="1715466"/>
    <lineage>
        <taxon>Bacteria</taxon>
        <taxon>Pseudomonadati</taxon>
        <taxon>Pseudomonadota</taxon>
        <taxon>Betaproteobacteria</taxon>
        <taxon>Burkholderiales</taxon>
        <taxon>Oxalobacteraceae</taxon>
        <taxon>Telluria group</taxon>
        <taxon>Pseudoduganella</taxon>
    </lineage>
</organism>
<dbReference type="Pfam" id="PF01370">
    <property type="entry name" value="Epimerase"/>
    <property type="match status" value="1"/>
</dbReference>
<reference evidence="2 3" key="1">
    <citation type="submission" date="2020-08" db="EMBL/GenBank/DDBJ databases">
        <title>Genomic Encyclopedia of Type Strains, Phase III (KMG-III): the genomes of soil and plant-associated and newly described type strains.</title>
        <authorList>
            <person name="Whitman W."/>
        </authorList>
    </citation>
    <scope>NUCLEOTIDE SEQUENCE [LARGE SCALE GENOMIC DNA]</scope>
    <source>
        <strain evidence="2 3">CECT 8897</strain>
    </source>
</reference>
<proteinExistence type="predicted"/>
<evidence type="ECO:0000313" key="2">
    <source>
        <dbReference type="EMBL" id="MBB3117521.1"/>
    </source>
</evidence>
<accession>A0A7W5B6V2</accession>
<feature type="domain" description="NAD-dependent epimerase/dehydratase" evidence="1">
    <location>
        <begin position="6"/>
        <end position="225"/>
    </location>
</feature>
<sequence>MTTRSVLLTGASGFIGAALAQRLAREGWQVHLLLRPGSAREGLEHPALHIHEHDGSTAGLIEIVRQAAPQGVFHLASLFLAQHTAADVERLIQSNVLFSTQLAEAMAANGVKLLVNAGTSWQHYEDGDYNPVCLYAATKQAFEAILRYYAECAGLRVCTLKLFDTYGPGDQRPKLLHLLKKTAQAGTALAMSPGGQLIDLVYIDDVLDAFLQAFDRLQSGAQEEAMAAYGISSGAPLPLKELAALYAKVSGLPLDIEWGGRAYRPREVMVPWTSYPQLPGWHPKISLAEGITRTLAG</sequence>
<keyword evidence="3" id="KW-1185">Reference proteome</keyword>
<dbReference type="RefSeq" id="WP_183439452.1">
    <property type="nucleotide sequence ID" value="NZ_JACHXD010000001.1"/>
</dbReference>
<protein>
    <submittedName>
        <fullName evidence="2">Nucleoside-diphosphate-sugar epimerase</fullName>
    </submittedName>
</protein>
<dbReference type="Gene3D" id="3.40.50.720">
    <property type="entry name" value="NAD(P)-binding Rossmann-like Domain"/>
    <property type="match status" value="1"/>
</dbReference>
<gene>
    <name evidence="2" type="ORF">FHS03_000540</name>
</gene>
<dbReference type="InterPro" id="IPR050177">
    <property type="entry name" value="Lipid_A_modif_metabolic_enz"/>
</dbReference>
<dbReference type="PANTHER" id="PTHR43245:SF13">
    <property type="entry name" value="UDP-D-APIOSE_UDP-D-XYLOSE SYNTHASE 2"/>
    <property type="match status" value="1"/>
</dbReference>
<dbReference type="InterPro" id="IPR036291">
    <property type="entry name" value="NAD(P)-bd_dom_sf"/>
</dbReference>
<dbReference type="EMBL" id="JACHXD010000001">
    <property type="protein sequence ID" value="MBB3117521.1"/>
    <property type="molecule type" value="Genomic_DNA"/>
</dbReference>
<dbReference type="SUPFAM" id="SSF51735">
    <property type="entry name" value="NAD(P)-binding Rossmann-fold domains"/>
    <property type="match status" value="1"/>
</dbReference>
<evidence type="ECO:0000313" key="3">
    <source>
        <dbReference type="Proteomes" id="UP000541535"/>
    </source>
</evidence>
<dbReference type="Proteomes" id="UP000541535">
    <property type="component" value="Unassembled WGS sequence"/>
</dbReference>
<dbReference type="InterPro" id="IPR001509">
    <property type="entry name" value="Epimerase_deHydtase"/>
</dbReference>
<dbReference type="PANTHER" id="PTHR43245">
    <property type="entry name" value="BIFUNCTIONAL POLYMYXIN RESISTANCE PROTEIN ARNA"/>
    <property type="match status" value="1"/>
</dbReference>
<comment type="caution">
    <text evidence="2">The sequence shown here is derived from an EMBL/GenBank/DDBJ whole genome shotgun (WGS) entry which is preliminary data.</text>
</comment>
<evidence type="ECO:0000259" key="1">
    <source>
        <dbReference type="Pfam" id="PF01370"/>
    </source>
</evidence>
<dbReference type="AlphaFoldDB" id="A0A7W5B6V2"/>